<evidence type="ECO:0000313" key="3">
    <source>
        <dbReference type="EMBL" id="CAF9934691.1"/>
    </source>
</evidence>
<comment type="caution">
    <text evidence="3">The sequence shown here is derived from an EMBL/GenBank/DDBJ whole genome shotgun (WGS) entry which is preliminary data.</text>
</comment>
<reference evidence="3" key="1">
    <citation type="submission" date="2021-03" db="EMBL/GenBank/DDBJ databases">
        <authorList>
            <person name="Tagirdzhanova G."/>
        </authorList>
    </citation>
    <scope>NUCLEOTIDE SEQUENCE</scope>
</reference>
<name>A0A8H3FYL6_9LECA</name>
<evidence type="ECO:0000313" key="4">
    <source>
        <dbReference type="Proteomes" id="UP000664534"/>
    </source>
</evidence>
<protein>
    <submittedName>
        <fullName evidence="3">Uncharacterized protein</fullName>
    </submittedName>
</protein>
<feature type="compositionally biased region" description="Low complexity" evidence="2">
    <location>
        <begin position="8"/>
        <end position="17"/>
    </location>
</feature>
<gene>
    <name evidence="3" type="ORF">IMSHALPRED_009807</name>
</gene>
<evidence type="ECO:0000256" key="1">
    <source>
        <dbReference type="SAM" id="Coils"/>
    </source>
</evidence>
<accession>A0A8H3FYL6</accession>
<organism evidence="3 4">
    <name type="scientific">Imshaugia aleurites</name>
    <dbReference type="NCBI Taxonomy" id="172621"/>
    <lineage>
        <taxon>Eukaryota</taxon>
        <taxon>Fungi</taxon>
        <taxon>Dikarya</taxon>
        <taxon>Ascomycota</taxon>
        <taxon>Pezizomycotina</taxon>
        <taxon>Lecanoromycetes</taxon>
        <taxon>OSLEUM clade</taxon>
        <taxon>Lecanoromycetidae</taxon>
        <taxon>Lecanorales</taxon>
        <taxon>Lecanorineae</taxon>
        <taxon>Parmeliaceae</taxon>
        <taxon>Imshaugia</taxon>
    </lineage>
</organism>
<keyword evidence="4" id="KW-1185">Reference proteome</keyword>
<keyword evidence="1" id="KW-0175">Coiled coil</keyword>
<feature type="region of interest" description="Disordered" evidence="2">
    <location>
        <begin position="1"/>
        <end position="42"/>
    </location>
</feature>
<dbReference type="EMBL" id="CAJPDT010000078">
    <property type="protein sequence ID" value="CAF9934691.1"/>
    <property type="molecule type" value="Genomic_DNA"/>
</dbReference>
<dbReference type="AlphaFoldDB" id="A0A8H3FYL6"/>
<feature type="coiled-coil region" evidence="1">
    <location>
        <begin position="117"/>
        <end position="165"/>
    </location>
</feature>
<dbReference type="Proteomes" id="UP000664534">
    <property type="component" value="Unassembled WGS sequence"/>
</dbReference>
<proteinExistence type="predicted"/>
<sequence length="180" mass="20631">MAETTPRLASSAVSSLSGSGGIRKSTVDTKKKKKTNLRISAPPPAHHLRAIYDQKIAALEKEVNRLKNWWWVDMMDRPSKRDEGLDGRWSEIYKRGHWVRGMELAATGWVEADFSRERMMQADMREKEREVRKAREAAEKAKLELAAAKSELVDVKRELEEKKDQDAINRQLAVTLLAEM</sequence>
<dbReference type="OrthoDB" id="10416649at2759"/>
<evidence type="ECO:0000256" key="2">
    <source>
        <dbReference type="SAM" id="MobiDB-lite"/>
    </source>
</evidence>